<keyword evidence="2" id="KW-0378">Hydrolase</keyword>
<dbReference type="PANTHER" id="PTHR37017">
    <property type="entry name" value="AB HYDROLASE-1 DOMAIN-CONTAINING PROTEIN-RELATED"/>
    <property type="match status" value="1"/>
</dbReference>
<gene>
    <name evidence="2" type="ORF">OWR29_44580</name>
</gene>
<dbReference type="InterPro" id="IPR000073">
    <property type="entry name" value="AB_hydrolase_1"/>
</dbReference>
<organism evidence="2 3">
    <name type="scientific">Paractinoplanes pyxinae</name>
    <dbReference type="NCBI Taxonomy" id="2997416"/>
    <lineage>
        <taxon>Bacteria</taxon>
        <taxon>Bacillati</taxon>
        <taxon>Actinomycetota</taxon>
        <taxon>Actinomycetes</taxon>
        <taxon>Micromonosporales</taxon>
        <taxon>Micromonosporaceae</taxon>
        <taxon>Paractinoplanes</taxon>
    </lineage>
</organism>
<accession>A0ABT4BF03</accession>
<dbReference type="EMBL" id="JAPNTZ010000023">
    <property type="protein sequence ID" value="MCY1145121.1"/>
    <property type="molecule type" value="Genomic_DNA"/>
</dbReference>
<dbReference type="InterPro" id="IPR052897">
    <property type="entry name" value="Sec-Metab_Biosynth_Hydrolase"/>
</dbReference>
<feature type="domain" description="AB hydrolase-1" evidence="1">
    <location>
        <begin position="4"/>
        <end position="202"/>
    </location>
</feature>
<dbReference type="GO" id="GO:0016787">
    <property type="term" value="F:hydrolase activity"/>
    <property type="evidence" value="ECO:0007669"/>
    <property type="project" value="UniProtKB-KW"/>
</dbReference>
<dbReference type="Pfam" id="PF12697">
    <property type="entry name" value="Abhydrolase_6"/>
    <property type="match status" value="1"/>
</dbReference>
<dbReference type="PANTHER" id="PTHR37017:SF11">
    <property type="entry name" value="ESTERASE_LIPASE_THIOESTERASE DOMAIN-CONTAINING PROTEIN"/>
    <property type="match status" value="1"/>
</dbReference>
<protein>
    <submittedName>
        <fullName evidence="2">Alpha/beta fold hydrolase</fullName>
    </submittedName>
</protein>
<dbReference type="Proteomes" id="UP001151002">
    <property type="component" value="Unassembled WGS sequence"/>
</dbReference>
<evidence type="ECO:0000259" key="1">
    <source>
        <dbReference type="Pfam" id="PF12697"/>
    </source>
</evidence>
<keyword evidence="3" id="KW-1185">Reference proteome</keyword>
<sequence length="223" mass="24637">MTTFVLVPGAWHGGWWYEPLAAELEKRGHQAESVTLAGLWPDDDLTRRPVNLTAHVDQLDTLVEDLTAGGGLVVLVGHSYGGQVINEVADRNPARVSALVHLDTDILEDGESCWDVTTEENRKYFLESVGADGLGLAPMPFFDERARPHPFATLLQKTRLTGAWKSVPVKRYAAALETPGGLQAPVAMDRVRNDPDWHYVEWPTTHNVLRDGPERVLGLLSDL</sequence>
<comment type="caution">
    <text evidence="2">The sequence shown here is derived from an EMBL/GenBank/DDBJ whole genome shotgun (WGS) entry which is preliminary data.</text>
</comment>
<dbReference type="SUPFAM" id="SSF53474">
    <property type="entry name" value="alpha/beta-Hydrolases"/>
    <property type="match status" value="1"/>
</dbReference>
<evidence type="ECO:0000313" key="2">
    <source>
        <dbReference type="EMBL" id="MCY1145121.1"/>
    </source>
</evidence>
<dbReference type="RefSeq" id="WP_267569707.1">
    <property type="nucleotide sequence ID" value="NZ_JAPNTZ010000023.1"/>
</dbReference>
<dbReference type="Gene3D" id="3.40.50.1820">
    <property type="entry name" value="alpha/beta hydrolase"/>
    <property type="match status" value="1"/>
</dbReference>
<name>A0ABT4BF03_9ACTN</name>
<proteinExistence type="predicted"/>
<evidence type="ECO:0000313" key="3">
    <source>
        <dbReference type="Proteomes" id="UP001151002"/>
    </source>
</evidence>
<reference evidence="2" key="1">
    <citation type="submission" date="2022-11" db="EMBL/GenBank/DDBJ databases">
        <authorList>
            <person name="Somphong A."/>
            <person name="Phongsopitanun W."/>
        </authorList>
    </citation>
    <scope>NUCLEOTIDE SEQUENCE</scope>
    <source>
        <strain evidence="2">Pm04-4</strain>
    </source>
</reference>
<dbReference type="InterPro" id="IPR029058">
    <property type="entry name" value="AB_hydrolase_fold"/>
</dbReference>